<gene>
    <name evidence="2" type="ORF">Phou_090140</name>
</gene>
<comment type="caution">
    <text evidence="2">The sequence shown here is derived from an EMBL/GenBank/DDBJ whole genome shotgun (WGS) entry which is preliminary data.</text>
</comment>
<dbReference type="RefSeq" id="WP_246274499.1">
    <property type="nucleotide sequence ID" value="NZ_BAABGO010000048.1"/>
</dbReference>
<name>A0A6V8KLW9_9ACTN</name>
<accession>A0A6V8KLW9</accession>
<proteinExistence type="predicted"/>
<dbReference type="Proteomes" id="UP000482800">
    <property type="component" value="Unassembled WGS sequence"/>
</dbReference>
<reference evidence="2 3" key="1">
    <citation type="submission" date="2020-03" db="EMBL/GenBank/DDBJ databases">
        <title>Whole genome shotgun sequence of Phytohabitans houttuyneae NBRC 108639.</title>
        <authorList>
            <person name="Komaki H."/>
            <person name="Tamura T."/>
        </authorList>
    </citation>
    <scope>NUCLEOTIDE SEQUENCE [LARGE SCALE GENOMIC DNA]</scope>
    <source>
        <strain evidence="2 3">NBRC 108639</strain>
    </source>
</reference>
<protein>
    <submittedName>
        <fullName evidence="2">Uncharacterized protein</fullName>
    </submittedName>
</protein>
<evidence type="ECO:0000313" key="3">
    <source>
        <dbReference type="Proteomes" id="UP000482800"/>
    </source>
</evidence>
<sequence length="285" mass="30575">MDHHTDLHPPAAEPAVEPVGGVAAAGRETLLGDIEYRFRLAGQGPKPLSVDGRALGHGLPRRRIALPELSAILMHPACGYAARDAVWRLLVERARTGDPAWRAGAVGVAMPGLRFKAYLLAKLFPTADVQAAIVEHFLRALNRVDLAKPGVVGNLLTTAFSKARSELREQEPASSGTPNFAPGSVLPPAPYGHPDLVLARAVTAGILTAEDAELIAVTYLEEVSLTAYAERLAKPRWNLYKRRTAAVARLKAAIEAGELSDPYADVINEATMTLVLDVPTTRKRP</sequence>
<reference evidence="2 3" key="2">
    <citation type="submission" date="2020-03" db="EMBL/GenBank/DDBJ databases">
        <authorList>
            <person name="Ichikawa N."/>
            <person name="Kimura A."/>
            <person name="Kitahashi Y."/>
            <person name="Uohara A."/>
        </authorList>
    </citation>
    <scope>NUCLEOTIDE SEQUENCE [LARGE SCALE GENOMIC DNA]</scope>
    <source>
        <strain evidence="2 3">NBRC 108639</strain>
    </source>
</reference>
<feature type="region of interest" description="Disordered" evidence="1">
    <location>
        <begin position="166"/>
        <end position="185"/>
    </location>
</feature>
<dbReference type="AlphaFoldDB" id="A0A6V8KLW9"/>
<evidence type="ECO:0000256" key="1">
    <source>
        <dbReference type="SAM" id="MobiDB-lite"/>
    </source>
</evidence>
<evidence type="ECO:0000313" key="2">
    <source>
        <dbReference type="EMBL" id="GFJ84834.1"/>
    </source>
</evidence>
<keyword evidence="3" id="KW-1185">Reference proteome</keyword>
<organism evidence="2 3">
    <name type="scientific">Phytohabitans houttuyneae</name>
    <dbReference type="NCBI Taxonomy" id="1076126"/>
    <lineage>
        <taxon>Bacteria</taxon>
        <taxon>Bacillati</taxon>
        <taxon>Actinomycetota</taxon>
        <taxon>Actinomycetes</taxon>
        <taxon>Micromonosporales</taxon>
        <taxon>Micromonosporaceae</taxon>
    </lineage>
</organism>
<dbReference type="EMBL" id="BLPF01000004">
    <property type="protein sequence ID" value="GFJ84834.1"/>
    <property type="molecule type" value="Genomic_DNA"/>
</dbReference>